<dbReference type="RefSeq" id="WP_122171183.1">
    <property type="nucleotide sequence ID" value="NZ_CADFEQ010000025.1"/>
</dbReference>
<keyword evidence="2" id="KW-0732">Signal</keyword>
<accession>A0AAJ5NHD3</accession>
<dbReference type="GeneID" id="71058299"/>
<feature type="chain" id="PRO_5042496613" description="DUF1090 domain-containing protein" evidence="2">
    <location>
        <begin position="23"/>
        <end position="143"/>
    </location>
</feature>
<organism evidence="3 4">
    <name type="scientific">Burkholderia stabilis</name>
    <dbReference type="NCBI Taxonomy" id="95485"/>
    <lineage>
        <taxon>Bacteria</taxon>
        <taxon>Pseudomonadati</taxon>
        <taxon>Pseudomonadota</taxon>
        <taxon>Betaproteobacteria</taxon>
        <taxon>Burkholderiales</taxon>
        <taxon>Burkholderiaceae</taxon>
        <taxon>Burkholderia</taxon>
        <taxon>Burkholderia cepacia complex</taxon>
    </lineage>
</organism>
<evidence type="ECO:0008006" key="5">
    <source>
        <dbReference type="Google" id="ProtNLM"/>
    </source>
</evidence>
<feature type="signal peptide" evidence="2">
    <location>
        <begin position="1"/>
        <end position="22"/>
    </location>
</feature>
<dbReference type="AlphaFoldDB" id="A0AAJ5NHD3"/>
<dbReference type="InterPro" id="IPR009468">
    <property type="entry name" value="DUF1090"/>
</dbReference>
<dbReference type="Proteomes" id="UP000268684">
    <property type="component" value="Chromosome II"/>
</dbReference>
<feature type="region of interest" description="Disordered" evidence="1">
    <location>
        <begin position="71"/>
        <end position="143"/>
    </location>
</feature>
<dbReference type="EMBL" id="LR025743">
    <property type="protein sequence ID" value="VBB15684.1"/>
    <property type="molecule type" value="Genomic_DNA"/>
</dbReference>
<name>A0AAJ5NHD3_9BURK</name>
<feature type="compositionally biased region" description="Basic and acidic residues" evidence="1">
    <location>
        <begin position="72"/>
        <end position="105"/>
    </location>
</feature>
<evidence type="ECO:0000256" key="2">
    <source>
        <dbReference type="SAM" id="SignalP"/>
    </source>
</evidence>
<evidence type="ECO:0000313" key="3">
    <source>
        <dbReference type="EMBL" id="VBB15684.1"/>
    </source>
</evidence>
<feature type="compositionally biased region" description="Basic and acidic residues" evidence="1">
    <location>
        <begin position="119"/>
        <end position="132"/>
    </location>
</feature>
<protein>
    <recommendedName>
        <fullName evidence="5">DUF1090 domain-containing protein</fullName>
    </recommendedName>
</protein>
<sequence>MKKILIAATVPFVLLASAHATAGTRHCDARIQAIQAQIDKAKRYGNTHQVIGKQAALAHVEANCKGTGHVAGTERKLRDKQRNVLSARDDVRQAEERLREARASGDAKGIAKAQRKLAKKQDKLRDKTRDLQEVEADLGMSQR</sequence>
<dbReference type="Pfam" id="PF06476">
    <property type="entry name" value="DUF1090"/>
    <property type="match status" value="1"/>
</dbReference>
<proteinExistence type="predicted"/>
<evidence type="ECO:0000313" key="4">
    <source>
        <dbReference type="Proteomes" id="UP000268684"/>
    </source>
</evidence>
<evidence type="ECO:0000256" key="1">
    <source>
        <dbReference type="SAM" id="MobiDB-lite"/>
    </source>
</evidence>
<reference evidence="3 4" key="1">
    <citation type="submission" date="2017-11" db="EMBL/GenBank/DDBJ databases">
        <authorList>
            <person name="Seth-Smith MB H."/>
        </authorList>
    </citation>
    <scope>NUCLEOTIDE SEQUENCE [LARGE SCALE GENOMIC DNA]</scope>
    <source>
        <strain evidence="3">E</strain>
    </source>
</reference>
<keyword evidence="4" id="KW-1185">Reference proteome</keyword>
<gene>
    <name evidence="3" type="primary">yqjC_2</name>
    <name evidence="3" type="ORF">BSTAB16_5881</name>
</gene>